<keyword evidence="1" id="KW-0966">Cell projection</keyword>
<dbReference type="OrthoDB" id="9799867at2"/>
<reference evidence="1 2" key="1">
    <citation type="submission" date="2017-12" db="EMBL/GenBank/DDBJ databases">
        <title>Taxonomic description and draft genome of Pradoshia cofamensis Gen. nov., sp. nov., a thermotolerant bacillale isolated from anterior gut of earthworm Eisenia fetida.</title>
        <authorList>
            <person name="Saha T."/>
            <person name="Chakraborty R."/>
        </authorList>
    </citation>
    <scope>NUCLEOTIDE SEQUENCE [LARGE SCALE GENOMIC DNA]</scope>
    <source>
        <strain evidence="1 2">EAG3</strain>
    </source>
</reference>
<dbReference type="Proteomes" id="UP000239663">
    <property type="component" value="Unassembled WGS sequence"/>
</dbReference>
<dbReference type="PANTHER" id="PTHR37166:SF1">
    <property type="entry name" value="PROTEIN FLAG"/>
    <property type="match status" value="1"/>
</dbReference>
<evidence type="ECO:0000313" key="2">
    <source>
        <dbReference type="Proteomes" id="UP000239663"/>
    </source>
</evidence>
<evidence type="ECO:0000313" key="1">
    <source>
        <dbReference type="EMBL" id="PQD96238.1"/>
    </source>
</evidence>
<dbReference type="Pfam" id="PF03646">
    <property type="entry name" value="FlaG"/>
    <property type="match status" value="1"/>
</dbReference>
<accession>A0A2S7N2L4</accession>
<dbReference type="InterPro" id="IPR005186">
    <property type="entry name" value="FlaG"/>
</dbReference>
<keyword evidence="1" id="KW-0969">Cilium</keyword>
<name>A0A2S7N2L4_9BACI</name>
<keyword evidence="2" id="KW-1185">Reference proteome</keyword>
<protein>
    <submittedName>
        <fullName evidence="1">Flagellar biosynthesis protein FlaG</fullName>
    </submittedName>
</protein>
<sequence>MVNGISDGRVSAVIERSASLAKAPRAAVLERLPSQEQTPITDEQIKQKLIETTEAMNNFLGPLQTSLKFEMHEGLQEFYISIVDDSTGNVLKEIPSKKLLDMYASMAENMALFVDKRI</sequence>
<dbReference type="RefSeq" id="WP_104848665.1">
    <property type="nucleotide sequence ID" value="NZ_PKOZ01000002.1"/>
</dbReference>
<proteinExistence type="predicted"/>
<organism evidence="1 2">
    <name type="scientific">Pradoshia eiseniae</name>
    <dbReference type="NCBI Taxonomy" id="2064768"/>
    <lineage>
        <taxon>Bacteria</taxon>
        <taxon>Bacillati</taxon>
        <taxon>Bacillota</taxon>
        <taxon>Bacilli</taxon>
        <taxon>Bacillales</taxon>
        <taxon>Bacillaceae</taxon>
        <taxon>Pradoshia</taxon>
    </lineage>
</organism>
<comment type="caution">
    <text evidence="1">The sequence shown here is derived from an EMBL/GenBank/DDBJ whole genome shotgun (WGS) entry which is preliminary data.</text>
</comment>
<dbReference type="PANTHER" id="PTHR37166">
    <property type="entry name" value="PROTEIN FLAG"/>
    <property type="match status" value="1"/>
</dbReference>
<dbReference type="InterPro" id="IPR035924">
    <property type="entry name" value="FlaG-like_sf"/>
</dbReference>
<dbReference type="EMBL" id="PKOZ01000002">
    <property type="protein sequence ID" value="PQD96238.1"/>
    <property type="molecule type" value="Genomic_DNA"/>
</dbReference>
<dbReference type="Gene3D" id="3.30.160.170">
    <property type="entry name" value="FlaG-like"/>
    <property type="match status" value="1"/>
</dbReference>
<dbReference type="AlphaFoldDB" id="A0A2S7N2L4"/>
<keyword evidence="1" id="KW-0282">Flagellum</keyword>
<gene>
    <name evidence="1" type="ORF">CYL18_06480</name>
</gene>
<dbReference type="SUPFAM" id="SSF160214">
    <property type="entry name" value="FlaG-like"/>
    <property type="match status" value="1"/>
</dbReference>